<dbReference type="Gene3D" id="1.10.10.770">
    <property type="match status" value="1"/>
</dbReference>
<dbReference type="Pfam" id="PF19269">
    <property type="entry name" value="Anticodon_2"/>
    <property type="match status" value="1"/>
</dbReference>
<dbReference type="InterPro" id="IPR014729">
    <property type="entry name" value="Rossmann-like_a/b/a_fold"/>
</dbReference>
<keyword evidence="8 10" id="KW-0030">Aminoacyl-tRNA synthetase</keyword>
<reference evidence="13" key="1">
    <citation type="submission" date="2015-06" db="EMBL/GenBank/DDBJ databases">
        <title>New insights into the roles of widespread benthic archaea in carbon and nitrogen cycling.</title>
        <authorList>
            <person name="Lazar C.S."/>
            <person name="Baker B.J."/>
            <person name="Seitz K.W."/>
            <person name="Hyde A.S."/>
            <person name="Dick G.J."/>
            <person name="Hinrichs K.-U."/>
            <person name="Teske A.P."/>
        </authorList>
    </citation>
    <scope>NUCLEOTIDE SEQUENCE [LARGE SCALE GENOMIC DNA]</scope>
</reference>
<dbReference type="InterPro" id="IPR045462">
    <property type="entry name" value="aa-tRNA-synth_I_cd-bd"/>
</dbReference>
<evidence type="ECO:0000256" key="2">
    <source>
        <dbReference type="ARBA" id="ARBA00005594"/>
    </source>
</evidence>
<dbReference type="Gene3D" id="3.40.50.620">
    <property type="entry name" value="HUPs"/>
    <property type="match status" value="1"/>
</dbReference>
<comment type="similarity">
    <text evidence="2 10">Belongs to the class-I aminoacyl-tRNA synthetase family.</text>
</comment>
<dbReference type="InterPro" id="IPR008925">
    <property type="entry name" value="aa_tRNA-synth_I_cd-bd_sf"/>
</dbReference>
<proteinExistence type="inferred from homology"/>
<dbReference type="GO" id="GO:0005524">
    <property type="term" value="F:ATP binding"/>
    <property type="evidence" value="ECO:0007669"/>
    <property type="project" value="UniProtKB-UniRule"/>
</dbReference>
<dbReference type="EMBL" id="LFWV01000003">
    <property type="protein sequence ID" value="KON32385.1"/>
    <property type="molecule type" value="Genomic_DNA"/>
</dbReference>
<dbReference type="SUPFAM" id="SSF52374">
    <property type="entry name" value="Nucleotidylyl transferase"/>
    <property type="match status" value="1"/>
</dbReference>
<evidence type="ECO:0000256" key="8">
    <source>
        <dbReference type="ARBA" id="ARBA00023146"/>
    </source>
</evidence>
<dbReference type="PANTHER" id="PTHR37940">
    <property type="entry name" value="LYSINE--TRNA LIGASE"/>
    <property type="match status" value="1"/>
</dbReference>
<evidence type="ECO:0000256" key="9">
    <source>
        <dbReference type="ARBA" id="ARBA00048573"/>
    </source>
</evidence>
<keyword evidence="6 10" id="KW-0067">ATP-binding</keyword>
<keyword evidence="4 10" id="KW-0436">Ligase</keyword>
<comment type="catalytic activity">
    <reaction evidence="9 10">
        <text>tRNA(Lys) + L-lysine + ATP = L-lysyl-tRNA(Lys) + AMP + diphosphate</text>
        <dbReference type="Rhea" id="RHEA:20792"/>
        <dbReference type="Rhea" id="RHEA-COMP:9696"/>
        <dbReference type="Rhea" id="RHEA-COMP:9697"/>
        <dbReference type="ChEBI" id="CHEBI:30616"/>
        <dbReference type="ChEBI" id="CHEBI:32551"/>
        <dbReference type="ChEBI" id="CHEBI:33019"/>
        <dbReference type="ChEBI" id="CHEBI:78442"/>
        <dbReference type="ChEBI" id="CHEBI:78529"/>
        <dbReference type="ChEBI" id="CHEBI:456215"/>
        <dbReference type="EC" id="6.1.1.6"/>
    </reaction>
</comment>
<dbReference type="Proteomes" id="UP000054016">
    <property type="component" value="Unassembled WGS sequence"/>
</dbReference>
<feature type="domain" description="Aminoacyl-tRNA synthetase class I anticodon-binding" evidence="11">
    <location>
        <begin position="417"/>
        <end position="530"/>
    </location>
</feature>
<keyword evidence="3 10" id="KW-0963">Cytoplasm</keyword>
<name>A0A0M0BVI7_9ARCH</name>
<evidence type="ECO:0000256" key="4">
    <source>
        <dbReference type="ARBA" id="ARBA00022598"/>
    </source>
</evidence>
<evidence type="ECO:0000313" key="12">
    <source>
        <dbReference type="EMBL" id="KON32385.1"/>
    </source>
</evidence>
<dbReference type="GO" id="GO:0005737">
    <property type="term" value="C:cytoplasm"/>
    <property type="evidence" value="ECO:0007669"/>
    <property type="project" value="UniProtKB-SubCell"/>
</dbReference>
<dbReference type="Pfam" id="PF01921">
    <property type="entry name" value="tRNA-synt_1f"/>
    <property type="match status" value="1"/>
</dbReference>
<comment type="caution">
    <text evidence="12">The sequence shown here is derived from an EMBL/GenBank/DDBJ whole genome shotgun (WGS) entry which is preliminary data.</text>
</comment>
<evidence type="ECO:0000256" key="7">
    <source>
        <dbReference type="ARBA" id="ARBA00022917"/>
    </source>
</evidence>
<dbReference type="GO" id="GO:0000049">
    <property type="term" value="F:tRNA binding"/>
    <property type="evidence" value="ECO:0007669"/>
    <property type="project" value="InterPro"/>
</dbReference>
<dbReference type="HAMAP" id="MF_00177">
    <property type="entry name" value="Lys_tRNA_synth_class1"/>
    <property type="match status" value="1"/>
</dbReference>
<evidence type="ECO:0000256" key="5">
    <source>
        <dbReference type="ARBA" id="ARBA00022741"/>
    </source>
</evidence>
<dbReference type="PATRIC" id="fig|1685125.3.peg.44"/>
<evidence type="ECO:0000256" key="10">
    <source>
        <dbReference type="HAMAP-Rule" id="MF_00177"/>
    </source>
</evidence>
<evidence type="ECO:0000256" key="1">
    <source>
        <dbReference type="ARBA" id="ARBA00004496"/>
    </source>
</evidence>
<evidence type="ECO:0000256" key="6">
    <source>
        <dbReference type="ARBA" id="ARBA00022840"/>
    </source>
</evidence>
<accession>A0A0M0BVI7</accession>
<feature type="short sequence motif" description="'HIGH' region" evidence="10">
    <location>
        <begin position="41"/>
        <end position="49"/>
    </location>
</feature>
<dbReference type="EC" id="6.1.1.6" evidence="10"/>
<gene>
    <name evidence="10" type="primary">lysS</name>
    <name evidence="12" type="ORF">AC478_00385</name>
</gene>
<evidence type="ECO:0000256" key="3">
    <source>
        <dbReference type="ARBA" id="ARBA00022490"/>
    </source>
</evidence>
<protein>
    <recommendedName>
        <fullName evidence="10">Lysine--tRNA ligase</fullName>
        <ecNumber evidence="10">6.1.1.6</ecNumber>
    </recommendedName>
    <alternativeName>
        <fullName evidence="10">Lysyl-tRNA synthetase</fullName>
        <shortName evidence="10">LysRS</shortName>
    </alternativeName>
</protein>
<keyword evidence="5 10" id="KW-0547">Nucleotide-binding</keyword>
<dbReference type="InterPro" id="IPR020751">
    <property type="entry name" value="aa-tRNA-synth_I_codon-bd_sub2"/>
</dbReference>
<keyword evidence="7 10" id="KW-0648">Protein biosynthesis</keyword>
<dbReference type="SUPFAM" id="SSF48163">
    <property type="entry name" value="An anticodon-binding domain of class I aminoacyl-tRNA synthetases"/>
    <property type="match status" value="1"/>
</dbReference>
<evidence type="ECO:0000313" key="13">
    <source>
        <dbReference type="Proteomes" id="UP000054016"/>
    </source>
</evidence>
<dbReference type="NCBIfam" id="TIGR00467">
    <property type="entry name" value="lysS_arch"/>
    <property type="match status" value="1"/>
</dbReference>
<evidence type="ECO:0000259" key="11">
    <source>
        <dbReference type="Pfam" id="PF19269"/>
    </source>
</evidence>
<dbReference type="PANTHER" id="PTHR37940:SF1">
    <property type="entry name" value="LYSINE--TRNA LIGASE"/>
    <property type="match status" value="1"/>
</dbReference>
<dbReference type="GO" id="GO:0006430">
    <property type="term" value="P:lysyl-tRNA aminoacylation"/>
    <property type="evidence" value="ECO:0007669"/>
    <property type="project" value="UniProtKB-UniRule"/>
</dbReference>
<feature type="binding site" evidence="10">
    <location>
        <position position="299"/>
    </location>
    <ligand>
        <name>ATP</name>
        <dbReference type="ChEBI" id="CHEBI:30616"/>
    </ligand>
</feature>
<organism evidence="12 13">
    <name type="scientific">miscellaneous Crenarchaeota group-1 archaeon SG8-32-3</name>
    <dbReference type="NCBI Taxonomy" id="1685125"/>
    <lineage>
        <taxon>Archaea</taxon>
        <taxon>Candidatus Bathyarchaeota</taxon>
        <taxon>MCG-1</taxon>
    </lineage>
</organism>
<dbReference type="InterPro" id="IPR002904">
    <property type="entry name" value="Lys-tRNA-ligase"/>
</dbReference>
<dbReference type="Gene3D" id="1.10.10.350">
    <property type="match status" value="1"/>
</dbReference>
<dbReference type="GO" id="GO:0004824">
    <property type="term" value="F:lysine-tRNA ligase activity"/>
    <property type="evidence" value="ECO:0007669"/>
    <property type="project" value="UniProtKB-UniRule"/>
</dbReference>
<comment type="subcellular location">
    <subcellularLocation>
        <location evidence="1 10">Cytoplasm</location>
    </subcellularLocation>
</comment>
<dbReference type="AlphaFoldDB" id="A0A0M0BVI7"/>
<feature type="short sequence motif" description="'KMSKS' region" evidence="10">
    <location>
        <begin position="296"/>
        <end position="300"/>
    </location>
</feature>
<sequence>MRVKIIGHGTWYDKMARKVINRERKLGRSLDKIRTEMGLGASGFPHIGSLGDAARSYAVTLALKEMDFSSELVAFCDDKDGLRKVPFGLPKSLEKYLGFPVSSIPDPFGCHESYGKHMSSLLLEALDECGIQYSYFSAEEAYEKGLLLDEIRTILLNAEKVGEIVKEEVDQDRYTEVLPFFPVCSKCGRIYTTKAYKFEPETDKVLYKCEGLEIQGELISGCGHEGEADITKGEGKLTWKSEFAERWKAVGIRFEAYGKDIADSVKINDRICREVLCFEPPSHAKYEMFLDKGGKKISKSAGNVFTPQVWFRYGSPQSLLLLMLKRFVGTRSLDVSDIPSYMNELDELEDVYFGKKQVSTKETAKLKGLYEYCWVMKPPARPSVHVPYNLLAFLVKMAPKECLKQFLTDKLQSYRYLQKNQQVDADLARRIAYTLNWVQDFEEIKETPVKLTETEEKAVTDLINVLETVDEPDEIQNAIFHVAKTNSLKPSAFFRTLYLILMGAPQGPRLGPYILAMGKQNVVNALRRALSKI</sequence>